<keyword evidence="1" id="KW-0862">Zinc</keyword>
<protein>
    <recommendedName>
        <fullName evidence="3">C2H2-type domain-containing protein</fullName>
    </recommendedName>
</protein>
<dbReference type="PROSITE" id="PS50157">
    <property type="entry name" value="ZINC_FINGER_C2H2_2"/>
    <property type="match status" value="2"/>
</dbReference>
<feature type="compositionally biased region" description="Basic residues" evidence="2">
    <location>
        <begin position="40"/>
        <end position="56"/>
    </location>
</feature>
<accession>A0A1L7WS73</accession>
<organism evidence="4 5">
    <name type="scientific">Phialocephala subalpina</name>
    <dbReference type="NCBI Taxonomy" id="576137"/>
    <lineage>
        <taxon>Eukaryota</taxon>
        <taxon>Fungi</taxon>
        <taxon>Dikarya</taxon>
        <taxon>Ascomycota</taxon>
        <taxon>Pezizomycotina</taxon>
        <taxon>Leotiomycetes</taxon>
        <taxon>Helotiales</taxon>
        <taxon>Mollisiaceae</taxon>
        <taxon>Phialocephala</taxon>
        <taxon>Phialocephala fortinii species complex</taxon>
    </lineage>
</organism>
<proteinExistence type="predicted"/>
<dbReference type="PROSITE" id="PS00028">
    <property type="entry name" value="ZINC_FINGER_C2H2_1"/>
    <property type="match status" value="1"/>
</dbReference>
<dbReference type="InterPro" id="IPR036236">
    <property type="entry name" value="Znf_C2H2_sf"/>
</dbReference>
<reference evidence="4 5" key="1">
    <citation type="submission" date="2016-03" db="EMBL/GenBank/DDBJ databases">
        <authorList>
            <person name="Ploux O."/>
        </authorList>
    </citation>
    <scope>NUCLEOTIDE SEQUENCE [LARGE SCALE GENOMIC DNA]</scope>
    <source>
        <strain evidence="4 5">UAMH 11012</strain>
    </source>
</reference>
<dbReference type="GO" id="GO:0008270">
    <property type="term" value="F:zinc ion binding"/>
    <property type="evidence" value="ECO:0007669"/>
    <property type="project" value="UniProtKB-KW"/>
</dbReference>
<gene>
    <name evidence="4" type="ORF">PAC_05512</name>
</gene>
<dbReference type="Gene3D" id="3.30.160.60">
    <property type="entry name" value="Classic Zinc Finger"/>
    <property type="match status" value="1"/>
</dbReference>
<evidence type="ECO:0000256" key="1">
    <source>
        <dbReference type="PROSITE-ProRule" id="PRU00042"/>
    </source>
</evidence>
<dbReference type="Pfam" id="PF00096">
    <property type="entry name" value="zf-C2H2"/>
    <property type="match status" value="1"/>
</dbReference>
<feature type="domain" description="C2H2-type" evidence="3">
    <location>
        <begin position="66"/>
        <end position="90"/>
    </location>
</feature>
<dbReference type="AlphaFoldDB" id="A0A1L7WS73"/>
<keyword evidence="1" id="KW-0863">Zinc-finger</keyword>
<sequence length="327" mass="35401">MQTHAPASARTPSSATQFRCCDCERDFKSEGALTDHLRCSKVHRPGKGGKNKKKKQNQQEEGSQRTRCKKCNKTFKNRGALTQHLTSVRHHPLSDIRCLADAECKKQFNCPSGQLQHLESGKCVSGMTKTKLNAAVAANDTGRIITSGGVTAQWLLEGSPSASATSTSQIRSPILTPTSTEFLGSYPPSAILTPTSTLSTSTNFHSMLALRPRTRSGYQTCPLCPPSRTRIFKDSALQQHLSSSVHAQVSRSLPLLVPDEISFHCPRTLMGKGGKNKPLKQFSTVSGLAQHLESGACGGGRGTFRRVVEYVQEEMKGMGFGGLTLLS</sequence>
<dbReference type="OrthoDB" id="6077919at2759"/>
<dbReference type="SMART" id="SM00355">
    <property type="entry name" value="ZnF_C2H2"/>
    <property type="match status" value="3"/>
</dbReference>
<dbReference type="Proteomes" id="UP000184330">
    <property type="component" value="Unassembled WGS sequence"/>
</dbReference>
<dbReference type="SUPFAM" id="SSF57667">
    <property type="entry name" value="beta-beta-alpha zinc fingers"/>
    <property type="match status" value="1"/>
</dbReference>
<dbReference type="STRING" id="576137.A0A1L7WS73"/>
<dbReference type="EMBL" id="FJOG01000006">
    <property type="protein sequence ID" value="CZR55624.1"/>
    <property type="molecule type" value="Genomic_DNA"/>
</dbReference>
<keyword evidence="1" id="KW-0479">Metal-binding</keyword>
<dbReference type="InterPro" id="IPR013087">
    <property type="entry name" value="Znf_C2H2_type"/>
</dbReference>
<name>A0A1L7WS73_9HELO</name>
<evidence type="ECO:0000313" key="4">
    <source>
        <dbReference type="EMBL" id="CZR55624.1"/>
    </source>
</evidence>
<evidence type="ECO:0000256" key="2">
    <source>
        <dbReference type="SAM" id="MobiDB-lite"/>
    </source>
</evidence>
<evidence type="ECO:0000313" key="5">
    <source>
        <dbReference type="Proteomes" id="UP000184330"/>
    </source>
</evidence>
<feature type="domain" description="C2H2-type" evidence="3">
    <location>
        <begin position="18"/>
        <end position="48"/>
    </location>
</feature>
<evidence type="ECO:0000259" key="3">
    <source>
        <dbReference type="PROSITE" id="PS50157"/>
    </source>
</evidence>
<keyword evidence="5" id="KW-1185">Reference proteome</keyword>
<feature type="region of interest" description="Disordered" evidence="2">
    <location>
        <begin position="40"/>
        <end position="67"/>
    </location>
</feature>